<dbReference type="RefSeq" id="XP_031456592.1">
    <property type="nucleotide sequence ID" value="XM_031600732.1"/>
</dbReference>
<dbReference type="PANTHER" id="PTHR15443:SF4">
    <property type="entry name" value="ZONA PELLUCIDA-BINDING PROTEIN 2"/>
    <property type="match status" value="1"/>
</dbReference>
<comment type="subcellular location">
    <subcellularLocation>
        <location evidence="1">Cytoplasmic vesicle</location>
        <location evidence="1">Secretory vesicle</location>
        <location evidence="1">Acrosome</location>
    </subcellularLocation>
    <subcellularLocation>
        <location evidence="2">Secreted</location>
    </subcellularLocation>
</comment>
<organism evidence="8 9">
    <name type="scientific">Phasianus colchicus</name>
    <name type="common">Common pheasant</name>
    <dbReference type="NCBI Taxonomy" id="9054"/>
    <lineage>
        <taxon>Eukaryota</taxon>
        <taxon>Metazoa</taxon>
        <taxon>Chordata</taxon>
        <taxon>Craniata</taxon>
        <taxon>Vertebrata</taxon>
        <taxon>Euteleostomi</taxon>
        <taxon>Archelosauria</taxon>
        <taxon>Archosauria</taxon>
        <taxon>Dinosauria</taxon>
        <taxon>Saurischia</taxon>
        <taxon>Theropoda</taxon>
        <taxon>Coelurosauria</taxon>
        <taxon>Aves</taxon>
        <taxon>Neognathae</taxon>
        <taxon>Galloanserae</taxon>
        <taxon>Galliformes</taxon>
        <taxon>Phasianidae</taxon>
        <taxon>Phasianinae</taxon>
        <taxon>Phasianus</taxon>
    </lineage>
</organism>
<dbReference type="Ensembl" id="ENSPCLT00000016042.1">
    <property type="protein sequence ID" value="ENSPCLP00000012021.1"/>
    <property type="gene ID" value="ENSPCLG00000009887.1"/>
</dbReference>
<evidence type="ECO:0000256" key="5">
    <source>
        <dbReference type="ARBA" id="ARBA00023180"/>
    </source>
</evidence>
<evidence type="ECO:0000313" key="8">
    <source>
        <dbReference type="Ensembl" id="ENSPCLP00000012021.1"/>
    </source>
</evidence>
<evidence type="ECO:0000256" key="3">
    <source>
        <dbReference type="ARBA" id="ARBA00007196"/>
    </source>
</evidence>
<dbReference type="GO" id="GO:0002199">
    <property type="term" value="C:zona pellucida receptor complex"/>
    <property type="evidence" value="ECO:0007669"/>
    <property type="project" value="TreeGrafter"/>
</dbReference>
<dbReference type="AlphaFoldDB" id="A0A669QD76"/>
<dbReference type="CTD" id="124626"/>
<dbReference type="InterPro" id="IPR048806">
    <property type="entry name" value="ZPBP1/2_N"/>
</dbReference>
<dbReference type="GeneID" id="116233676"/>
<evidence type="ECO:0000256" key="1">
    <source>
        <dbReference type="ARBA" id="ARBA00004218"/>
    </source>
</evidence>
<sequence>MQQWPLNGVGMAGGGGRPCCPQQALLGMVAIMAAVVEARQGAPGGARAAPEEEQLSVGFFQKNLIYGNDRRAENVYVKMFSNSPTLVCMDLSLSQDEVIDPKYSWTGPDGRNLEGQGFANLTDSGELVLLGFQESMSGAYTCALSHRIIETSAQKEVDVTITYRFMVYAYREANHVYQVSVRFTSKGCELAANARFVEELKKILEDLISDLTSRVERLSYRCHSLEVPHRGSPSELFVTFQVNPFAPGWEDLCSSLPQDCEDTTNQRAQQARERIGEFFRKQTYALKHQFQTVPTIHYVEGSFSVTPIDSCRPGFGRNNITHRSCASCCVVCSPGTYSPDSAGSCRLCVRHRTARYGAKSCP</sequence>
<comment type="similarity">
    <text evidence="3">Belongs to the zona pellucida-binding protein Sp38 family.</text>
</comment>
<dbReference type="Proteomes" id="UP000472261">
    <property type="component" value="Unplaced"/>
</dbReference>
<accession>A0A669QD76</accession>
<dbReference type="GO" id="GO:0005576">
    <property type="term" value="C:extracellular region"/>
    <property type="evidence" value="ECO:0007669"/>
    <property type="project" value="UniProtKB-SubCell"/>
</dbReference>
<gene>
    <name evidence="8" type="primary">ZPBP2</name>
</gene>
<dbReference type="Pfam" id="PF20626">
    <property type="entry name" value="EGF_Sp38_C"/>
    <property type="match status" value="1"/>
</dbReference>
<dbReference type="PANTHER" id="PTHR15443">
    <property type="entry name" value="ZONA PELLUCIDA BINDING PROTEIN SP38"/>
    <property type="match status" value="1"/>
</dbReference>
<dbReference type="PROSITE" id="PS50835">
    <property type="entry name" value="IG_LIKE"/>
    <property type="match status" value="1"/>
</dbReference>
<evidence type="ECO:0000256" key="2">
    <source>
        <dbReference type="ARBA" id="ARBA00004613"/>
    </source>
</evidence>
<dbReference type="InterPro" id="IPR007110">
    <property type="entry name" value="Ig-like_dom"/>
</dbReference>
<dbReference type="GO" id="GO:0007339">
    <property type="term" value="P:binding of sperm to zona pellucida"/>
    <property type="evidence" value="ECO:0007669"/>
    <property type="project" value="InterPro"/>
</dbReference>
<feature type="domain" description="Ig-like" evidence="7">
    <location>
        <begin position="50"/>
        <end position="160"/>
    </location>
</feature>
<keyword evidence="6" id="KW-0968">Cytoplasmic vesicle</keyword>
<protein>
    <submittedName>
        <fullName evidence="8">Zona pellucida binding protein 2</fullName>
    </submittedName>
</protein>
<evidence type="ECO:0000256" key="6">
    <source>
        <dbReference type="ARBA" id="ARBA00023329"/>
    </source>
</evidence>
<dbReference type="KEGG" id="pcoc:116233676"/>
<dbReference type="SUPFAM" id="SSF48726">
    <property type="entry name" value="Immunoglobulin"/>
    <property type="match status" value="1"/>
</dbReference>
<dbReference type="InterPro" id="IPR010857">
    <property type="entry name" value="Sp38-bd"/>
</dbReference>
<dbReference type="InterPro" id="IPR036179">
    <property type="entry name" value="Ig-like_dom_sf"/>
</dbReference>
<dbReference type="OMA" id="KSCVGKY"/>
<keyword evidence="9" id="KW-1185">Reference proteome</keyword>
<dbReference type="OrthoDB" id="9403351at2759"/>
<dbReference type="InterPro" id="IPR048805">
    <property type="entry name" value="ZPBP1/2_C"/>
</dbReference>
<evidence type="ECO:0000256" key="4">
    <source>
        <dbReference type="ARBA" id="ARBA00022525"/>
    </source>
</evidence>
<dbReference type="GO" id="GO:0001669">
    <property type="term" value="C:acrosomal vesicle"/>
    <property type="evidence" value="ECO:0007669"/>
    <property type="project" value="UniProtKB-SubCell"/>
</dbReference>
<keyword evidence="5" id="KW-0325">Glycoprotein</keyword>
<evidence type="ECO:0000313" key="9">
    <source>
        <dbReference type="Proteomes" id="UP000472261"/>
    </source>
</evidence>
<reference evidence="8" key="1">
    <citation type="submission" date="2025-08" db="UniProtKB">
        <authorList>
            <consortium name="Ensembl"/>
        </authorList>
    </citation>
    <scope>IDENTIFICATION</scope>
</reference>
<name>A0A669QD76_PHACC</name>
<dbReference type="GO" id="GO:0001675">
    <property type="term" value="P:acrosome assembly"/>
    <property type="evidence" value="ECO:0007669"/>
    <property type="project" value="TreeGrafter"/>
</dbReference>
<reference evidence="8" key="2">
    <citation type="submission" date="2025-09" db="UniProtKB">
        <authorList>
            <consortium name="Ensembl"/>
        </authorList>
    </citation>
    <scope>IDENTIFICATION</scope>
</reference>
<proteinExistence type="inferred from homology"/>
<evidence type="ECO:0000259" key="7">
    <source>
        <dbReference type="PROSITE" id="PS50835"/>
    </source>
</evidence>
<keyword evidence="4" id="KW-0964">Secreted</keyword>
<dbReference type="Pfam" id="PF07354">
    <property type="entry name" value="Sp38"/>
    <property type="match status" value="1"/>
</dbReference>